<evidence type="ECO:0000256" key="2">
    <source>
        <dbReference type="ARBA" id="ARBA00022723"/>
    </source>
</evidence>
<proteinExistence type="predicted"/>
<dbReference type="PANTHER" id="PTHR46233:SF3">
    <property type="entry name" value="HYDROXYACYLGLUTATHIONE HYDROLASE GLOC"/>
    <property type="match status" value="1"/>
</dbReference>
<keyword evidence="2" id="KW-0479">Metal-binding</keyword>
<keyword evidence="7" id="KW-1185">Reference proteome</keyword>
<dbReference type="PANTHER" id="PTHR46233">
    <property type="entry name" value="HYDROXYACYLGLUTATHIONE HYDROLASE GLOC"/>
    <property type="match status" value="1"/>
</dbReference>
<feature type="domain" description="Metallo-beta-lactamase" evidence="5">
    <location>
        <begin position="13"/>
        <end position="196"/>
    </location>
</feature>
<dbReference type="Pfam" id="PF00753">
    <property type="entry name" value="Lactamase_B"/>
    <property type="match status" value="1"/>
</dbReference>
<keyword evidence="3 6" id="KW-0378">Hydrolase</keyword>
<reference evidence="6 7" key="1">
    <citation type="submission" date="2021-12" db="EMBL/GenBank/DDBJ databases">
        <title>Genome sequencing of bacteria with rrn-lacking chromosome and rrn-plasmid.</title>
        <authorList>
            <person name="Anda M."/>
            <person name="Iwasaki W."/>
        </authorList>
    </citation>
    <scope>NUCLEOTIDE SEQUENCE [LARGE SCALE GENOMIC DNA]</scope>
    <source>
        <strain evidence="6 7">DSM 100852</strain>
    </source>
</reference>
<dbReference type="EMBL" id="AP025314">
    <property type="protein sequence ID" value="BDD07863.1"/>
    <property type="molecule type" value="Genomic_DNA"/>
</dbReference>
<dbReference type="SMART" id="SM00849">
    <property type="entry name" value="Lactamase_B"/>
    <property type="match status" value="1"/>
</dbReference>
<evidence type="ECO:0000256" key="4">
    <source>
        <dbReference type="ARBA" id="ARBA00022833"/>
    </source>
</evidence>
<dbReference type="RefSeq" id="WP_338393162.1">
    <property type="nucleotide sequence ID" value="NZ_AP025314.1"/>
</dbReference>
<dbReference type="KEGG" id="fax:FUAX_02950"/>
<organism evidence="6 7">
    <name type="scientific">Fulvitalea axinellae</name>
    <dbReference type="NCBI Taxonomy" id="1182444"/>
    <lineage>
        <taxon>Bacteria</taxon>
        <taxon>Pseudomonadati</taxon>
        <taxon>Bacteroidota</taxon>
        <taxon>Cytophagia</taxon>
        <taxon>Cytophagales</taxon>
        <taxon>Persicobacteraceae</taxon>
        <taxon>Fulvitalea</taxon>
    </lineage>
</organism>
<accession>A0AAU9CIR3</accession>
<dbReference type="Gene3D" id="3.60.15.10">
    <property type="entry name" value="Ribonuclease Z/Hydroxyacylglutathione hydrolase-like"/>
    <property type="match status" value="1"/>
</dbReference>
<gene>
    <name evidence="6" type="ORF">FUAX_02950</name>
</gene>
<name>A0AAU9CIR3_9BACT</name>
<evidence type="ECO:0000259" key="5">
    <source>
        <dbReference type="SMART" id="SM00849"/>
    </source>
</evidence>
<dbReference type="InterPro" id="IPR051453">
    <property type="entry name" value="MBL_Glyoxalase_II"/>
</dbReference>
<dbReference type="GO" id="GO:0046872">
    <property type="term" value="F:metal ion binding"/>
    <property type="evidence" value="ECO:0007669"/>
    <property type="project" value="UniProtKB-KW"/>
</dbReference>
<evidence type="ECO:0000313" key="7">
    <source>
        <dbReference type="Proteomes" id="UP001348817"/>
    </source>
</evidence>
<evidence type="ECO:0000313" key="6">
    <source>
        <dbReference type="EMBL" id="BDD07863.1"/>
    </source>
</evidence>
<dbReference type="InterPro" id="IPR036866">
    <property type="entry name" value="RibonucZ/Hydroxyglut_hydro"/>
</dbReference>
<protein>
    <submittedName>
        <fullName evidence="6">MBL fold hydrolase</fullName>
    </submittedName>
</protein>
<keyword evidence="4" id="KW-0862">Zinc</keyword>
<dbReference type="Proteomes" id="UP001348817">
    <property type="component" value="Chromosome"/>
</dbReference>
<sequence>MIHIKAFAFNPFAENTYVLYDETKEAVIIDPGCISQAERDTLAGFIESEGLKVVKLINTHCHIDHVLGNSFVKKTYGVELGANEIEAETTLAMAPAHAQGFGMTEYEHATPDYFINEGDRIKFGNSELNTLFVPGHAPGHLAFVSYSQKFVIGGDVLFRGSIGRVDLPGGDINALLDSIKTKIFSLGNDYIVYPGHGEPTDVAFEKENNPFCGARAIR</sequence>
<comment type="cofactor">
    <cofactor evidence="1">
        <name>Zn(2+)</name>
        <dbReference type="ChEBI" id="CHEBI:29105"/>
    </cofactor>
</comment>
<dbReference type="InterPro" id="IPR001279">
    <property type="entry name" value="Metallo-B-lactamas"/>
</dbReference>
<evidence type="ECO:0000256" key="3">
    <source>
        <dbReference type="ARBA" id="ARBA00022801"/>
    </source>
</evidence>
<dbReference type="GO" id="GO:0016787">
    <property type="term" value="F:hydrolase activity"/>
    <property type="evidence" value="ECO:0007669"/>
    <property type="project" value="UniProtKB-KW"/>
</dbReference>
<dbReference type="AlphaFoldDB" id="A0AAU9CIR3"/>
<evidence type="ECO:0000256" key="1">
    <source>
        <dbReference type="ARBA" id="ARBA00001947"/>
    </source>
</evidence>
<dbReference type="SUPFAM" id="SSF56281">
    <property type="entry name" value="Metallo-hydrolase/oxidoreductase"/>
    <property type="match status" value="1"/>
</dbReference>